<evidence type="ECO:0000313" key="2">
    <source>
        <dbReference type="Proteomes" id="UP000287651"/>
    </source>
</evidence>
<dbReference type="Proteomes" id="UP000287651">
    <property type="component" value="Unassembled WGS sequence"/>
</dbReference>
<accession>A0A426ZCI9</accession>
<dbReference type="AlphaFoldDB" id="A0A426ZCI9"/>
<organism evidence="1 2">
    <name type="scientific">Ensete ventricosum</name>
    <name type="common">Abyssinian banana</name>
    <name type="synonym">Musa ensete</name>
    <dbReference type="NCBI Taxonomy" id="4639"/>
    <lineage>
        <taxon>Eukaryota</taxon>
        <taxon>Viridiplantae</taxon>
        <taxon>Streptophyta</taxon>
        <taxon>Embryophyta</taxon>
        <taxon>Tracheophyta</taxon>
        <taxon>Spermatophyta</taxon>
        <taxon>Magnoliopsida</taxon>
        <taxon>Liliopsida</taxon>
        <taxon>Zingiberales</taxon>
        <taxon>Musaceae</taxon>
        <taxon>Ensete</taxon>
    </lineage>
</organism>
<comment type="caution">
    <text evidence="1">The sequence shown here is derived from an EMBL/GenBank/DDBJ whole genome shotgun (WGS) entry which is preliminary data.</text>
</comment>
<proteinExistence type="predicted"/>
<gene>
    <name evidence="1" type="ORF">B296_00020001</name>
</gene>
<reference evidence="1 2" key="1">
    <citation type="journal article" date="2014" name="Agronomy (Basel)">
        <title>A Draft Genome Sequence for Ensete ventricosum, the Drought-Tolerant Tree Against Hunger.</title>
        <authorList>
            <person name="Harrison J."/>
            <person name="Moore K.A."/>
            <person name="Paszkiewicz K."/>
            <person name="Jones T."/>
            <person name="Grant M."/>
            <person name="Ambacheew D."/>
            <person name="Muzemil S."/>
            <person name="Studholme D.J."/>
        </authorList>
    </citation>
    <scope>NUCLEOTIDE SEQUENCE [LARGE SCALE GENOMIC DNA]</scope>
</reference>
<evidence type="ECO:0000313" key="1">
    <source>
        <dbReference type="EMBL" id="RRT61717.1"/>
    </source>
</evidence>
<name>A0A426ZCI9_ENSVE</name>
<sequence length="88" mass="10453">MRVDFPRWEEGDLISWISRAEHYFRFHQTTNAAMVEITAINLKGDAIQWFNWFEHTHRAEDMRSEGATTIHSDSDYLLRAATRRTLEP</sequence>
<evidence type="ECO:0008006" key="3">
    <source>
        <dbReference type="Google" id="ProtNLM"/>
    </source>
</evidence>
<protein>
    <recommendedName>
        <fullName evidence="3">Retrotransposon gag domain-containing protein</fullName>
    </recommendedName>
</protein>
<dbReference type="EMBL" id="AMZH03007276">
    <property type="protein sequence ID" value="RRT61717.1"/>
    <property type="molecule type" value="Genomic_DNA"/>
</dbReference>